<dbReference type="Gene3D" id="2.60.40.1120">
    <property type="entry name" value="Carboxypeptidase-like, regulatory domain"/>
    <property type="match status" value="1"/>
</dbReference>
<reference evidence="11 12" key="2">
    <citation type="submission" date="2008-08" db="EMBL/GenBank/DDBJ databases">
        <authorList>
            <person name="Fulton L."/>
            <person name="Clifton S."/>
            <person name="Fulton B."/>
            <person name="Xu J."/>
            <person name="Minx P."/>
            <person name="Pepin K.H."/>
            <person name="Johnson M."/>
            <person name="Thiruvilangam P."/>
            <person name="Bhonagiri V."/>
            <person name="Nash W.E."/>
            <person name="Mardis E.R."/>
            <person name="Wilson R.K."/>
        </authorList>
    </citation>
    <scope>NUCLEOTIDE SEQUENCE [LARGE SCALE GENOMIC DNA]</scope>
    <source>
        <strain evidence="12">DSM 17135 / JCM 12973 / M2</strain>
    </source>
</reference>
<keyword evidence="6 8" id="KW-0472">Membrane</keyword>
<dbReference type="HOGENOM" id="CLU_004317_1_0_10"/>
<comment type="subcellular location">
    <subcellularLocation>
        <location evidence="1 8">Cell outer membrane</location>
        <topology evidence="1 8">Multi-pass membrane protein</topology>
    </subcellularLocation>
</comment>
<dbReference type="NCBIfam" id="TIGR04057">
    <property type="entry name" value="SusC_RagA_signa"/>
    <property type="match status" value="1"/>
</dbReference>
<keyword evidence="3 8" id="KW-1134">Transmembrane beta strand</keyword>
<gene>
    <name evidence="11" type="ORF">BACPLE_01007</name>
</gene>
<dbReference type="Proteomes" id="UP000003452">
    <property type="component" value="Unassembled WGS sequence"/>
</dbReference>
<evidence type="ECO:0000256" key="8">
    <source>
        <dbReference type="PROSITE-ProRule" id="PRU01360"/>
    </source>
</evidence>
<feature type="domain" description="TonB-dependent receptor plug" evidence="10">
    <location>
        <begin position="141"/>
        <end position="252"/>
    </location>
</feature>
<dbReference type="InterPro" id="IPR037066">
    <property type="entry name" value="Plug_dom_sf"/>
</dbReference>
<dbReference type="eggNOG" id="COG1629">
    <property type="taxonomic scope" value="Bacteria"/>
</dbReference>
<evidence type="ECO:0000256" key="3">
    <source>
        <dbReference type="ARBA" id="ARBA00022452"/>
    </source>
</evidence>
<dbReference type="PROSITE" id="PS52016">
    <property type="entry name" value="TONB_DEPENDENT_REC_3"/>
    <property type="match status" value="1"/>
</dbReference>
<dbReference type="Pfam" id="PF07715">
    <property type="entry name" value="Plug"/>
    <property type="match status" value="1"/>
</dbReference>
<sequence length="1067" mass="119904">MINIMETKKRLIGFRFPRRYSLMAMMMFSLGGGSLNASASPLISSIQQDGLVVKGVVLDQNGETLIGVNVLEEGTTNGTITDFDGNFTLKVSGKDAKIRISYIGFDDQVVKVQSGVIKVVMKESSEVLEEVVVVGYGQQKKESVVGSIAQVTGDKLKSKGAVSNLTDALSGAMPGVTVMTSNGNPGGGGEYGKDSQILIRGMNTWNNAQPLILVDGMERSMNDIDVNEIESFSVLKDASATAVFGVKGANGVILINTKRGEKGKTKVTAEANVAIKSLSKVEKPMDSYTGRVGRNYAIVNELPLYGNQYWKYFTTANELELYRNQLEPDKYTNVDWQDYMLKDAAYSTKYNVNISGGTDFVKYFTSLGYIYDGDIFDTGDNSRGYSPAFRYDRFNFRTNLDFNLTKSTKFKVNLSGYYGKQQTPANGIHNMWYSVYKYSPSTPLPVYDDGIYGMDDPESDRLGFNGYFYMMANGTKVTNRTSITTDFELQQNLDFITKGLSFKGRFSFDNYFTSLGQQITDPLTNYMRKMWDKDKGEWVYEIPDTGSDGFDFYPDPLGYSTEYLNETTANQTRRNMYYEMSLSYNRRFGVHNVGALALFSRQEYATGSVWPSKREDWVGRVTYDYDGKYLAEVNAAYNGSEKFGPGHKFDFFPSLALGWRVSEENFMKEYLPFVSNLKLKYSIGLVGNDNLPGVGQWPYVTTWNEVDDILGMYPNFGYPSPSKTPYPIFAEGTPGNPDLRWEKARKQNYGIELGLFNNLITANIDIFNEHRYDMLIGADDRSVPDFFGQTPPAANLGSVDSHGAELEFKMQKNWKDWGVWGSYSWTVAKNKIVYKEDPELKPDYQKAAGYSIGQIKPQVVTGIIQSWDDMYTGVMYENASTNATLLPGQYRMLDYNGDGIINDNDGCPWGYSTYPQNTYSFSVGVSYKGWSLSCQFYGAYNVSVNAYDIAEFDFNSDCVYERNLNETWTPEYHGDGTYRALSMAAKSPTGSSVFYDGSYLRLKTAELSYTFPKSWVNKLSISNLRLYVNGNNLFFWSALPMDIEGTNFALKSYPNTKQINFGANISF</sequence>
<evidence type="ECO:0000313" key="12">
    <source>
        <dbReference type="Proteomes" id="UP000003452"/>
    </source>
</evidence>
<dbReference type="InterPro" id="IPR023997">
    <property type="entry name" value="TonB-dep_OMP_SusC/RagA_CS"/>
</dbReference>
<comment type="caution">
    <text evidence="11">The sequence shown here is derived from an EMBL/GenBank/DDBJ whole genome shotgun (WGS) entry which is preliminary data.</text>
</comment>
<evidence type="ECO:0000256" key="5">
    <source>
        <dbReference type="ARBA" id="ARBA00022729"/>
    </source>
</evidence>
<feature type="signal peptide" evidence="9">
    <location>
        <begin position="1"/>
        <end position="39"/>
    </location>
</feature>
<proteinExistence type="inferred from homology"/>
<evidence type="ECO:0000256" key="2">
    <source>
        <dbReference type="ARBA" id="ARBA00022448"/>
    </source>
</evidence>
<dbReference type="FunFam" id="2.170.130.10:FF:000003">
    <property type="entry name" value="SusC/RagA family TonB-linked outer membrane protein"/>
    <property type="match status" value="1"/>
</dbReference>
<evidence type="ECO:0000259" key="10">
    <source>
        <dbReference type="Pfam" id="PF07715"/>
    </source>
</evidence>
<dbReference type="InterPro" id="IPR012910">
    <property type="entry name" value="Plug_dom"/>
</dbReference>
<name>B5CWB7_PHOPM</name>
<dbReference type="SUPFAM" id="SSF49464">
    <property type="entry name" value="Carboxypeptidase regulatory domain-like"/>
    <property type="match status" value="1"/>
</dbReference>
<dbReference type="NCBIfam" id="TIGR04056">
    <property type="entry name" value="OMP_RagA_SusC"/>
    <property type="match status" value="1"/>
</dbReference>
<dbReference type="Gene3D" id="2.40.170.20">
    <property type="entry name" value="TonB-dependent receptor, beta-barrel domain"/>
    <property type="match status" value="1"/>
</dbReference>
<dbReference type="PANTHER" id="PTHR30069:SF29">
    <property type="entry name" value="HEMOGLOBIN AND HEMOGLOBIN-HAPTOGLOBIN-BINDING PROTEIN 1-RELATED"/>
    <property type="match status" value="1"/>
</dbReference>
<dbReference type="SUPFAM" id="SSF56935">
    <property type="entry name" value="Porins"/>
    <property type="match status" value="1"/>
</dbReference>
<keyword evidence="7 8" id="KW-0998">Cell outer membrane</keyword>
<organism evidence="11 12">
    <name type="scientific">Phocaeicola plebeius (strain DSM 17135 / JCM 12973 / CCUG 54634 / M2)</name>
    <name type="common">Bacteroides plebeius</name>
    <dbReference type="NCBI Taxonomy" id="484018"/>
    <lineage>
        <taxon>Bacteria</taxon>
        <taxon>Pseudomonadati</taxon>
        <taxon>Bacteroidota</taxon>
        <taxon>Bacteroidia</taxon>
        <taxon>Bacteroidales</taxon>
        <taxon>Bacteroidaceae</taxon>
        <taxon>Phocaeicola</taxon>
    </lineage>
</organism>
<dbReference type="InterPro" id="IPR036942">
    <property type="entry name" value="Beta-barrel_TonB_sf"/>
</dbReference>
<dbReference type="GO" id="GO:0009279">
    <property type="term" value="C:cell outer membrane"/>
    <property type="evidence" value="ECO:0007669"/>
    <property type="project" value="UniProtKB-SubCell"/>
</dbReference>
<evidence type="ECO:0000256" key="7">
    <source>
        <dbReference type="ARBA" id="ARBA00023237"/>
    </source>
</evidence>
<protein>
    <submittedName>
        <fullName evidence="11">TonB-linked outer membrane protein, SusC/RagA family</fullName>
    </submittedName>
</protein>
<evidence type="ECO:0000256" key="6">
    <source>
        <dbReference type="ARBA" id="ARBA00023136"/>
    </source>
</evidence>
<reference evidence="11 12" key="1">
    <citation type="submission" date="2008-08" db="EMBL/GenBank/DDBJ databases">
        <title>Draft genome sequence of Bacteroides plebeius (DSM 17135).</title>
        <authorList>
            <person name="Sudarsanam P."/>
            <person name="Ley R."/>
            <person name="Guruge J."/>
            <person name="Turnbaugh P.J."/>
            <person name="Mahowald M."/>
            <person name="Liep D."/>
            <person name="Gordon J."/>
        </authorList>
    </citation>
    <scope>NUCLEOTIDE SEQUENCE [LARGE SCALE GENOMIC DNA]</scope>
    <source>
        <strain evidence="12">DSM 17135 / JCM 12973 / M2</strain>
    </source>
</reference>
<dbReference type="GO" id="GO:0015344">
    <property type="term" value="F:siderophore uptake transmembrane transporter activity"/>
    <property type="evidence" value="ECO:0007669"/>
    <property type="project" value="TreeGrafter"/>
</dbReference>
<dbReference type="GO" id="GO:0044718">
    <property type="term" value="P:siderophore transmembrane transport"/>
    <property type="evidence" value="ECO:0007669"/>
    <property type="project" value="TreeGrafter"/>
</dbReference>
<evidence type="ECO:0000256" key="4">
    <source>
        <dbReference type="ARBA" id="ARBA00022692"/>
    </source>
</evidence>
<keyword evidence="5 9" id="KW-0732">Signal</keyword>
<evidence type="ECO:0000313" key="11">
    <source>
        <dbReference type="EMBL" id="EDY96564.1"/>
    </source>
</evidence>
<keyword evidence="2 8" id="KW-0813">Transport</keyword>
<dbReference type="Gene3D" id="2.170.130.10">
    <property type="entry name" value="TonB-dependent receptor, plug domain"/>
    <property type="match status" value="1"/>
</dbReference>
<evidence type="ECO:0000256" key="9">
    <source>
        <dbReference type="SAM" id="SignalP"/>
    </source>
</evidence>
<dbReference type="InterPro" id="IPR008969">
    <property type="entry name" value="CarboxyPept-like_regulatory"/>
</dbReference>
<dbReference type="InterPro" id="IPR039426">
    <property type="entry name" value="TonB-dep_rcpt-like"/>
</dbReference>
<keyword evidence="4 8" id="KW-0812">Transmembrane</keyword>
<feature type="chain" id="PRO_5002830670" evidence="9">
    <location>
        <begin position="40"/>
        <end position="1067"/>
    </location>
</feature>
<dbReference type="InterPro" id="IPR023996">
    <property type="entry name" value="TonB-dep_OMP_SusC/RagA"/>
</dbReference>
<dbReference type="AlphaFoldDB" id="B5CWB7"/>
<dbReference type="PANTHER" id="PTHR30069">
    <property type="entry name" value="TONB-DEPENDENT OUTER MEMBRANE RECEPTOR"/>
    <property type="match status" value="1"/>
</dbReference>
<accession>B5CWB7</accession>
<dbReference type="EMBL" id="ABQC02000012">
    <property type="protein sequence ID" value="EDY96564.1"/>
    <property type="molecule type" value="Genomic_DNA"/>
</dbReference>
<evidence type="ECO:0000256" key="1">
    <source>
        <dbReference type="ARBA" id="ARBA00004571"/>
    </source>
</evidence>
<dbReference type="Pfam" id="PF13715">
    <property type="entry name" value="CarbopepD_reg_2"/>
    <property type="match status" value="1"/>
</dbReference>
<comment type="similarity">
    <text evidence="8">Belongs to the TonB-dependent receptor family.</text>
</comment>